<keyword evidence="3 5" id="KW-1133">Transmembrane helix</keyword>
<feature type="domain" description="Methylamine utilisation protein MauE" evidence="6">
    <location>
        <begin position="10"/>
        <end position="135"/>
    </location>
</feature>
<evidence type="ECO:0000313" key="7">
    <source>
        <dbReference type="EMBL" id="PRZ22766.1"/>
    </source>
</evidence>
<keyword evidence="2 5" id="KW-0812">Transmembrane</keyword>
<dbReference type="STRING" id="280093.SAMN05443373_110108"/>
<feature type="transmembrane region" description="Helical" evidence="5">
    <location>
        <begin position="78"/>
        <end position="100"/>
    </location>
</feature>
<evidence type="ECO:0000256" key="3">
    <source>
        <dbReference type="ARBA" id="ARBA00022989"/>
    </source>
</evidence>
<feature type="transmembrane region" description="Helical" evidence="5">
    <location>
        <begin position="48"/>
        <end position="71"/>
    </location>
</feature>
<evidence type="ECO:0000313" key="10">
    <source>
        <dbReference type="Proteomes" id="UP000237771"/>
    </source>
</evidence>
<reference evidence="8" key="1">
    <citation type="submission" date="2016-11" db="EMBL/GenBank/DDBJ databases">
        <authorList>
            <person name="Jaros S."/>
            <person name="Januszkiewicz K."/>
            <person name="Wedrychowicz H."/>
        </authorList>
    </citation>
    <scope>NUCLEOTIDE SEQUENCE [LARGE SCALE GENOMIC DNA]</scope>
    <source>
        <strain evidence="8">DSM 19729</strain>
    </source>
</reference>
<reference evidence="9" key="2">
    <citation type="submission" date="2016-11" db="EMBL/GenBank/DDBJ databases">
        <authorList>
            <person name="Varghese N."/>
            <person name="Submissions S."/>
        </authorList>
    </citation>
    <scope>NUCLEOTIDE SEQUENCE [LARGE SCALE GENOMIC DNA]</scope>
    <source>
        <strain evidence="9">DSM 19729</strain>
    </source>
</reference>
<evidence type="ECO:0000313" key="9">
    <source>
        <dbReference type="Proteomes" id="UP000184384"/>
    </source>
</evidence>
<feature type="transmembrane region" description="Helical" evidence="5">
    <location>
        <begin position="120"/>
        <end position="140"/>
    </location>
</feature>
<dbReference type="Pfam" id="PF07291">
    <property type="entry name" value="MauE"/>
    <property type="match status" value="1"/>
</dbReference>
<dbReference type="InterPro" id="IPR009908">
    <property type="entry name" value="Methylamine_util_MauE"/>
</dbReference>
<evidence type="ECO:0000256" key="1">
    <source>
        <dbReference type="ARBA" id="ARBA00004141"/>
    </source>
</evidence>
<evidence type="ECO:0000313" key="8">
    <source>
        <dbReference type="EMBL" id="SHH29146.1"/>
    </source>
</evidence>
<dbReference type="RefSeq" id="WP_072945064.1">
    <property type="nucleotide sequence ID" value="NZ_FQWO01000010.1"/>
</dbReference>
<comment type="subcellular location">
    <subcellularLocation>
        <location evidence="1">Membrane</location>
        <topology evidence="1">Multi-pass membrane protein</topology>
    </subcellularLocation>
</comment>
<accession>A0A1M5RSC7</accession>
<dbReference type="OrthoDB" id="673785at2"/>
<proteinExistence type="predicted"/>
<feature type="transmembrane region" description="Helical" evidence="5">
    <location>
        <begin position="7"/>
        <end position="28"/>
    </location>
</feature>
<dbReference type="Proteomes" id="UP000237771">
    <property type="component" value="Unassembled WGS sequence"/>
</dbReference>
<dbReference type="EMBL" id="PVUB01000006">
    <property type="protein sequence ID" value="PRZ22766.1"/>
    <property type="molecule type" value="Genomic_DNA"/>
</dbReference>
<evidence type="ECO:0000256" key="2">
    <source>
        <dbReference type="ARBA" id="ARBA00022692"/>
    </source>
</evidence>
<organism evidence="8 9">
    <name type="scientific">Flavobacterium granuli</name>
    <dbReference type="NCBI Taxonomy" id="280093"/>
    <lineage>
        <taxon>Bacteria</taxon>
        <taxon>Pseudomonadati</taxon>
        <taxon>Bacteroidota</taxon>
        <taxon>Flavobacteriia</taxon>
        <taxon>Flavobacteriales</taxon>
        <taxon>Flavobacteriaceae</taxon>
        <taxon>Flavobacterium</taxon>
    </lineage>
</organism>
<dbReference type="EMBL" id="FQWO01000010">
    <property type="protein sequence ID" value="SHH29146.1"/>
    <property type="molecule type" value="Genomic_DNA"/>
</dbReference>
<reference evidence="7 10" key="3">
    <citation type="submission" date="2018-03" db="EMBL/GenBank/DDBJ databases">
        <title>Genomic Encyclopedia of Archaeal and Bacterial Type Strains, Phase II (KMG-II): from individual species to whole genera.</title>
        <authorList>
            <person name="Goeker M."/>
        </authorList>
    </citation>
    <scope>NUCLEOTIDE SEQUENCE [LARGE SCALE GENOMIC DNA]</scope>
    <source>
        <strain evidence="7 10">DSM 17797</strain>
    </source>
</reference>
<name>A0A1M5RSC7_9FLAO</name>
<evidence type="ECO:0000259" key="6">
    <source>
        <dbReference type="Pfam" id="PF07291"/>
    </source>
</evidence>
<dbReference type="GO" id="GO:0016020">
    <property type="term" value="C:membrane"/>
    <property type="evidence" value="ECO:0007669"/>
    <property type="project" value="UniProtKB-SubCell"/>
</dbReference>
<protein>
    <submittedName>
        <fullName evidence="7">Membrane protein YphA (DoxX/SURF4 family)</fullName>
    </submittedName>
    <submittedName>
        <fullName evidence="8">Uncharacterized membrane protein YphA, DoxX/SURF4 family</fullName>
    </submittedName>
</protein>
<dbReference type="GO" id="GO:0030416">
    <property type="term" value="P:methylamine metabolic process"/>
    <property type="evidence" value="ECO:0007669"/>
    <property type="project" value="InterPro"/>
</dbReference>
<sequence>MKVKTNIKGIIIEAICLLYILLFVYAAVSKLFDFENFQVQLGQSPLLSAFAGWVSWGVPIVELLISVLLIFSRFRLLGLYAAFAIMTMFTTYIVIILNFSSFVPCSCGGVLEKLGWTEHLIFNIIFIALAFIAILLFITQKTDTNARKRQHLFTRIPVVFVSSIIVMIALFLCSEDIIHHRNNFIRRFPKHPTIFKYSKELPYDSYYLAGYDQGHIYLGNRTAPLVVTVIDTALQSSRQFRIDLPKNNFPFSSPRLKVVSPNFYFIDGTVPCVYSGSISNWKAKLRLYKNAYFSVFEPISSDKAAIRTIGSKSKERVIGIIDLANQHTLNLNHHLLEKQIDGVFDTDGMLLYNKQLDTLLYTYYYRNSYLKIDPSLKRRNVGHTIDTITKAQLKIAKIKSKGISTLASPPLLVNKNTATYGNYLFVDAGLMGQYEPEELWQKASIIDVYEWTKNRYAFSFYIYKRDGQKMREFMVNNMLLIALYGKYLTVEKLNTVDYKPWEKEQNNLK</sequence>
<evidence type="ECO:0000256" key="5">
    <source>
        <dbReference type="SAM" id="Phobius"/>
    </source>
</evidence>
<keyword evidence="10" id="KW-1185">Reference proteome</keyword>
<dbReference type="Proteomes" id="UP000184384">
    <property type="component" value="Unassembled WGS sequence"/>
</dbReference>
<evidence type="ECO:0000256" key="4">
    <source>
        <dbReference type="ARBA" id="ARBA00023136"/>
    </source>
</evidence>
<keyword evidence="4 5" id="KW-0472">Membrane</keyword>
<dbReference type="AlphaFoldDB" id="A0A1M5RSC7"/>
<gene>
    <name evidence="7" type="ORF">BC624_10614</name>
    <name evidence="8" type="ORF">SAMN05443373_110108</name>
</gene>
<feature type="transmembrane region" description="Helical" evidence="5">
    <location>
        <begin position="152"/>
        <end position="172"/>
    </location>
</feature>